<dbReference type="SUPFAM" id="SSF50985">
    <property type="entry name" value="RCC1/BLIP-II"/>
    <property type="match status" value="2"/>
</dbReference>
<dbReference type="InterPro" id="IPR051210">
    <property type="entry name" value="Ub_ligase/GEF_domain"/>
</dbReference>
<evidence type="ECO:0000256" key="3">
    <source>
        <dbReference type="SAM" id="SignalP"/>
    </source>
</evidence>
<dbReference type="InterPro" id="IPR058923">
    <property type="entry name" value="RCC1-like_dom"/>
</dbReference>
<evidence type="ECO:0000256" key="2">
    <source>
        <dbReference type="ARBA" id="ARBA00022737"/>
    </source>
</evidence>
<dbReference type="STRING" id="402734.SAMN05660918_1604"/>
<evidence type="ECO:0000259" key="5">
    <source>
        <dbReference type="Pfam" id="PF25390"/>
    </source>
</evidence>
<evidence type="ECO:0000313" key="6">
    <source>
        <dbReference type="EMBL" id="SEI78104.1"/>
    </source>
</evidence>
<keyword evidence="7" id="KW-1185">Reference proteome</keyword>
<dbReference type="AlphaFoldDB" id="A0A1H6TIU2"/>
<sequence>MKKTITLLVLLFAFQMNAQCWQKISAGSAHTLGLKADGTLWAWGNNTYGQLGIGNTTNKTTPTRVGTGSNWAYVSASYDTSFAIKTDGTLWGWGENTFARIGDGTTTNRTAPVQIGTATNWLSVDSKNHTVAVKTDGTLWVWGFNSTGQLGNGTSSNTVYGTTPGQVGSDTNWSAACAGSDATIALKNNGTLWACGDNDYGQLGNGLSGNNSLVNPLILALTQIGTASDWQKISTGNYHTLAQKIDGTLWAWGSNDKGQLGDGTTTLKNVPTQIGTGTDWNKVSATTSHSLAIKSDGTLWSWGNNNYGQVGDGTTVTRTSPTQIGTDTNWSETFSRGQLSVAIKTDGSFYGWGYNSYGQLGDATTTHKNTPTAIACPVTLSSEDFSDVTTFSVYPNPANDYISIKNDMNLSIEFISIIDLTGKKVFEQKENTSSINVQQLESGLYIIQISSEGKNYQNKFIKR</sequence>
<dbReference type="Gene3D" id="2.130.10.30">
    <property type="entry name" value="Regulator of chromosome condensation 1/beta-lactamase-inhibitor protein II"/>
    <property type="match status" value="3"/>
</dbReference>
<dbReference type="Pfam" id="PF00415">
    <property type="entry name" value="RCC1"/>
    <property type="match status" value="2"/>
</dbReference>
<evidence type="ECO:0000313" key="7">
    <source>
        <dbReference type="Proteomes" id="UP000199702"/>
    </source>
</evidence>
<dbReference type="InterPro" id="IPR026444">
    <property type="entry name" value="Secre_tail"/>
</dbReference>
<feature type="chain" id="PRO_5011593515" evidence="3">
    <location>
        <begin position="19"/>
        <end position="463"/>
    </location>
</feature>
<dbReference type="Proteomes" id="UP000199702">
    <property type="component" value="Unassembled WGS sequence"/>
</dbReference>
<accession>A0A1H6TIU2</accession>
<feature type="domain" description="Secretion system C-terminal sorting" evidence="4">
    <location>
        <begin position="393"/>
        <end position="461"/>
    </location>
</feature>
<keyword evidence="1 3" id="KW-0732">Signal</keyword>
<dbReference type="RefSeq" id="WP_091311102.1">
    <property type="nucleotide sequence ID" value="NZ_CBCSJU010000008.1"/>
</dbReference>
<gene>
    <name evidence="6" type="ORF">SAMN05660918_1604</name>
</gene>
<feature type="domain" description="RCC1-like" evidence="5">
    <location>
        <begin position="128"/>
        <end position="375"/>
    </location>
</feature>
<feature type="signal peptide" evidence="3">
    <location>
        <begin position="1"/>
        <end position="18"/>
    </location>
</feature>
<evidence type="ECO:0000256" key="1">
    <source>
        <dbReference type="ARBA" id="ARBA00022729"/>
    </source>
</evidence>
<dbReference type="NCBIfam" id="TIGR04183">
    <property type="entry name" value="Por_Secre_tail"/>
    <property type="match status" value="1"/>
</dbReference>
<organism evidence="6 7">
    <name type="scientific">Flavobacterium terrigena</name>
    <dbReference type="NCBI Taxonomy" id="402734"/>
    <lineage>
        <taxon>Bacteria</taxon>
        <taxon>Pseudomonadati</taxon>
        <taxon>Bacteroidota</taxon>
        <taxon>Flavobacteriia</taxon>
        <taxon>Flavobacteriales</taxon>
        <taxon>Flavobacteriaceae</taxon>
        <taxon>Flavobacterium</taxon>
    </lineage>
</organism>
<dbReference type="OrthoDB" id="1081439at2"/>
<proteinExistence type="predicted"/>
<dbReference type="InterPro" id="IPR000408">
    <property type="entry name" value="Reg_chr_condens"/>
</dbReference>
<evidence type="ECO:0000259" key="4">
    <source>
        <dbReference type="Pfam" id="PF18962"/>
    </source>
</evidence>
<name>A0A1H6TIU2_9FLAO</name>
<dbReference type="PANTHER" id="PTHR22870">
    <property type="entry name" value="REGULATOR OF CHROMOSOME CONDENSATION"/>
    <property type="match status" value="1"/>
</dbReference>
<dbReference type="PROSITE" id="PS50012">
    <property type="entry name" value="RCC1_3"/>
    <property type="match status" value="6"/>
</dbReference>
<reference evidence="7" key="1">
    <citation type="submission" date="2016-10" db="EMBL/GenBank/DDBJ databases">
        <authorList>
            <person name="Varghese N."/>
            <person name="Submissions S."/>
        </authorList>
    </citation>
    <scope>NUCLEOTIDE SEQUENCE [LARGE SCALE GENOMIC DNA]</scope>
    <source>
        <strain evidence="7">DSM 17934</strain>
    </source>
</reference>
<keyword evidence="2" id="KW-0677">Repeat</keyword>
<dbReference type="PANTHER" id="PTHR22870:SF408">
    <property type="entry name" value="OS09G0560450 PROTEIN"/>
    <property type="match status" value="1"/>
</dbReference>
<dbReference type="PRINTS" id="PR00633">
    <property type="entry name" value="RCCNDNSATION"/>
</dbReference>
<dbReference type="Pfam" id="PF25390">
    <property type="entry name" value="WD40_RLD"/>
    <property type="match status" value="1"/>
</dbReference>
<dbReference type="InterPro" id="IPR009091">
    <property type="entry name" value="RCC1/BLIP-II"/>
</dbReference>
<dbReference type="EMBL" id="FNYA01000003">
    <property type="protein sequence ID" value="SEI78104.1"/>
    <property type="molecule type" value="Genomic_DNA"/>
</dbReference>
<protein>
    <submittedName>
        <fullName evidence="6">Por secretion system C-terminal sorting domain-containing protein</fullName>
    </submittedName>
</protein>
<dbReference type="Pfam" id="PF18962">
    <property type="entry name" value="Por_Secre_tail"/>
    <property type="match status" value="1"/>
</dbReference>